<dbReference type="InterPro" id="IPR036869">
    <property type="entry name" value="J_dom_sf"/>
</dbReference>
<evidence type="ECO:0000313" key="4">
    <source>
        <dbReference type="Proteomes" id="UP000664859"/>
    </source>
</evidence>
<dbReference type="GO" id="GO:0005737">
    <property type="term" value="C:cytoplasm"/>
    <property type="evidence" value="ECO:0007669"/>
    <property type="project" value="TreeGrafter"/>
</dbReference>
<evidence type="ECO:0000256" key="1">
    <source>
        <dbReference type="SAM" id="MobiDB-lite"/>
    </source>
</evidence>
<dbReference type="CDD" id="cd06257">
    <property type="entry name" value="DnaJ"/>
    <property type="match status" value="1"/>
</dbReference>
<feature type="region of interest" description="Disordered" evidence="1">
    <location>
        <begin position="194"/>
        <end position="213"/>
    </location>
</feature>
<dbReference type="GO" id="GO:0005634">
    <property type="term" value="C:nucleus"/>
    <property type="evidence" value="ECO:0007669"/>
    <property type="project" value="TreeGrafter"/>
</dbReference>
<dbReference type="Gene3D" id="1.10.287.110">
    <property type="entry name" value="DnaJ domain"/>
    <property type="match status" value="1"/>
</dbReference>
<dbReference type="GO" id="GO:0031072">
    <property type="term" value="F:heat shock protein binding"/>
    <property type="evidence" value="ECO:0007669"/>
    <property type="project" value="TreeGrafter"/>
</dbReference>
<dbReference type="SMART" id="SM00271">
    <property type="entry name" value="DnaJ"/>
    <property type="match status" value="1"/>
</dbReference>
<evidence type="ECO:0000313" key="3">
    <source>
        <dbReference type="EMBL" id="KAG5188463.1"/>
    </source>
</evidence>
<dbReference type="AlphaFoldDB" id="A0A835ZGE5"/>
<feature type="domain" description="J" evidence="2">
    <location>
        <begin position="1"/>
        <end position="61"/>
    </location>
</feature>
<gene>
    <name evidence="3" type="ORF">JKP88DRAFT_304194</name>
</gene>
<organism evidence="3 4">
    <name type="scientific">Tribonema minus</name>
    <dbReference type="NCBI Taxonomy" id="303371"/>
    <lineage>
        <taxon>Eukaryota</taxon>
        <taxon>Sar</taxon>
        <taxon>Stramenopiles</taxon>
        <taxon>Ochrophyta</taxon>
        <taxon>PX clade</taxon>
        <taxon>Xanthophyceae</taxon>
        <taxon>Tribonematales</taxon>
        <taxon>Tribonemataceae</taxon>
        <taxon>Tribonema</taxon>
    </lineage>
</organism>
<proteinExistence type="predicted"/>
<dbReference type="PRINTS" id="PR00625">
    <property type="entry name" value="JDOMAIN"/>
</dbReference>
<dbReference type="PROSITE" id="PS00636">
    <property type="entry name" value="DNAJ_1"/>
    <property type="match status" value="1"/>
</dbReference>
<dbReference type="OrthoDB" id="110024at2759"/>
<name>A0A835ZGE5_9STRA</name>
<protein>
    <recommendedName>
        <fullName evidence="2">J domain-containing protein</fullName>
    </recommendedName>
</protein>
<dbReference type="InterPro" id="IPR001623">
    <property type="entry name" value="DnaJ_domain"/>
</dbReference>
<sequence>MGLERSATESQIKKAYFKLALKCHPDKCPGDESAHTRFQALGMVHSVLSDPERRALYDETGEVADGEGEFNQANFDMWYEYYRNLFPKVTTSDIDKFKGEYQGSEEEKGDIIKAYVACKGDMAKVIDTVMLSGNDDAARFGTVIEEAIAAGDVKSYAAFKTSLSKLTRPGKKAKTSAKAEKEAKEAEELAALLKGNADRRNAGGGGGGQLTRGAQHFDSMIASLEGRYASGGAGKKAKGGRGKAAPEGPPDMDDAEFERIQARLMQGAKSGGGGGKKRR</sequence>
<feature type="compositionally biased region" description="Gly residues" evidence="1">
    <location>
        <begin position="269"/>
        <end position="279"/>
    </location>
</feature>
<dbReference type="InterPro" id="IPR018253">
    <property type="entry name" value="DnaJ_domain_CS"/>
</dbReference>
<keyword evidence="4" id="KW-1185">Reference proteome</keyword>
<comment type="caution">
    <text evidence="3">The sequence shown here is derived from an EMBL/GenBank/DDBJ whole genome shotgun (WGS) entry which is preliminary data.</text>
</comment>
<accession>A0A835ZGE5</accession>
<dbReference type="Proteomes" id="UP000664859">
    <property type="component" value="Unassembled WGS sequence"/>
</dbReference>
<dbReference type="Pfam" id="PF23302">
    <property type="entry name" value="HTH_DNAJC9"/>
    <property type="match status" value="1"/>
</dbReference>
<evidence type="ECO:0000259" key="2">
    <source>
        <dbReference type="PROSITE" id="PS50076"/>
    </source>
</evidence>
<dbReference type="Pfam" id="PF00226">
    <property type="entry name" value="DnaJ"/>
    <property type="match status" value="1"/>
</dbReference>
<dbReference type="InterPro" id="IPR056453">
    <property type="entry name" value="HTH_DNAJC9"/>
</dbReference>
<dbReference type="PANTHER" id="PTHR44144:SF1">
    <property type="entry name" value="DNAJ HOMOLOG SUBFAMILY C MEMBER 9"/>
    <property type="match status" value="1"/>
</dbReference>
<dbReference type="SUPFAM" id="SSF46565">
    <property type="entry name" value="Chaperone J-domain"/>
    <property type="match status" value="1"/>
</dbReference>
<feature type="region of interest" description="Disordered" evidence="1">
    <location>
        <begin position="230"/>
        <end position="279"/>
    </location>
</feature>
<dbReference type="PANTHER" id="PTHR44144">
    <property type="entry name" value="DNAJ HOMOLOG SUBFAMILY C MEMBER 9"/>
    <property type="match status" value="1"/>
</dbReference>
<dbReference type="InterPro" id="IPR052594">
    <property type="entry name" value="J_domain-containing_protein"/>
</dbReference>
<dbReference type="EMBL" id="JAFCMP010000068">
    <property type="protein sequence ID" value="KAG5188463.1"/>
    <property type="molecule type" value="Genomic_DNA"/>
</dbReference>
<reference evidence="3" key="1">
    <citation type="submission" date="2021-02" db="EMBL/GenBank/DDBJ databases">
        <title>First Annotated Genome of the Yellow-green Alga Tribonema minus.</title>
        <authorList>
            <person name="Mahan K.M."/>
        </authorList>
    </citation>
    <scope>NUCLEOTIDE SEQUENCE</scope>
    <source>
        <strain evidence="3">UTEX B ZZ1240</strain>
    </source>
</reference>
<dbReference type="PROSITE" id="PS50076">
    <property type="entry name" value="DNAJ_2"/>
    <property type="match status" value="1"/>
</dbReference>